<comment type="caution">
    <text evidence="1">The sequence shown here is derived from an EMBL/GenBank/DDBJ whole genome shotgun (WGS) entry which is preliminary data.</text>
</comment>
<proteinExistence type="predicted"/>
<dbReference type="Proteomes" id="UP001610334">
    <property type="component" value="Unassembled WGS sequence"/>
</dbReference>
<evidence type="ECO:0000313" key="1">
    <source>
        <dbReference type="EMBL" id="KAL2803141.1"/>
    </source>
</evidence>
<protein>
    <submittedName>
        <fullName evidence="1">Uncharacterized protein</fullName>
    </submittedName>
</protein>
<organism evidence="1 2">
    <name type="scientific">Aspergillus granulosus</name>
    <dbReference type="NCBI Taxonomy" id="176169"/>
    <lineage>
        <taxon>Eukaryota</taxon>
        <taxon>Fungi</taxon>
        <taxon>Dikarya</taxon>
        <taxon>Ascomycota</taxon>
        <taxon>Pezizomycotina</taxon>
        <taxon>Eurotiomycetes</taxon>
        <taxon>Eurotiomycetidae</taxon>
        <taxon>Eurotiales</taxon>
        <taxon>Aspergillaceae</taxon>
        <taxon>Aspergillus</taxon>
        <taxon>Aspergillus subgen. Nidulantes</taxon>
    </lineage>
</organism>
<name>A0ABR4GVN9_9EURO</name>
<dbReference type="EMBL" id="JBFXLT010000149">
    <property type="protein sequence ID" value="KAL2803141.1"/>
    <property type="molecule type" value="Genomic_DNA"/>
</dbReference>
<accession>A0ABR4GVN9</accession>
<evidence type="ECO:0000313" key="2">
    <source>
        <dbReference type="Proteomes" id="UP001610334"/>
    </source>
</evidence>
<gene>
    <name evidence="1" type="ORF">BJX63DRAFT_412857</name>
</gene>
<sequence>MAIVKQGPLARSMEIRVYRESEFHVVIGEHHCKIGTVRLRTAPPKIERESKKVEGGKRSRKRMIMRQQSQMSLLGIELV</sequence>
<reference evidence="1 2" key="1">
    <citation type="submission" date="2024-07" db="EMBL/GenBank/DDBJ databases">
        <title>Section-level genome sequencing and comparative genomics of Aspergillus sections Usti and Cavernicolus.</title>
        <authorList>
            <consortium name="Lawrence Berkeley National Laboratory"/>
            <person name="Nybo J.L."/>
            <person name="Vesth T.C."/>
            <person name="Theobald S."/>
            <person name="Frisvad J.C."/>
            <person name="Larsen T.O."/>
            <person name="Kjaerboelling I."/>
            <person name="Rothschild-Mancinelli K."/>
            <person name="Lyhne E.K."/>
            <person name="Kogle M.E."/>
            <person name="Barry K."/>
            <person name="Clum A."/>
            <person name="Na H."/>
            <person name="Ledsgaard L."/>
            <person name="Lin J."/>
            <person name="Lipzen A."/>
            <person name="Kuo A."/>
            <person name="Riley R."/>
            <person name="Mondo S."/>
            <person name="Labutti K."/>
            <person name="Haridas S."/>
            <person name="Pangalinan J."/>
            <person name="Salamov A.A."/>
            <person name="Simmons B.A."/>
            <person name="Magnuson J.K."/>
            <person name="Chen J."/>
            <person name="Drula E."/>
            <person name="Henrissat B."/>
            <person name="Wiebenga A."/>
            <person name="Lubbers R.J."/>
            <person name="Gomes A.C."/>
            <person name="Makela M.R."/>
            <person name="Stajich J."/>
            <person name="Grigoriev I.V."/>
            <person name="Mortensen U.H."/>
            <person name="De Vries R.P."/>
            <person name="Baker S.E."/>
            <person name="Andersen M.R."/>
        </authorList>
    </citation>
    <scope>NUCLEOTIDE SEQUENCE [LARGE SCALE GENOMIC DNA]</scope>
    <source>
        <strain evidence="1 2">CBS 588.65</strain>
    </source>
</reference>
<keyword evidence="2" id="KW-1185">Reference proteome</keyword>